<sequence length="541" mass="60440">MTSAGSTSLGGVPRIHFTPERRARFEATSDDLVERALTVYQEFHRSKPRTTARNSSNSSSSSIDCMAKRWKLVKRKKSLNIYRERDKGTRGTHEGRTYLCSGVMPGTVEDMVSGAYADETEDMRIATSIVTTNMCLDARVVHVFDRNPVTSSVVFSGIKWMALKMPTSSSLIHDRDLLYYNRLGRIVDCHGRYFVYCVMDSIELDEVPADCQHNLKRGTVSLCHLFRQVQEELVGCFVIGSSSMGGTLPRSVGELITAERMLCVGNFLLVARAKAYSARAAQNAERLPSTSNSCDVCMKKPNLLSGSFKLCLGCRRNTCRKCHEWCTVFRLDLRSQKPGKERFCTQCISDVTRLTMSTFYICSLNESTSNNGSQYQHQQQQQLNCGGGSHYPTSTSVSMSTSSAKQRNSPLTSSQSQGYSEIDSDAWIPAPADLTENLDGLANFVERASLANEMDMQWNQDELDYYSDVLRESGHFTCSQVLERSASSTNRRVPSSSKNLHMSTSLPVLGQDKFNRRVSRSCLADENLVPLQKCFSVDELD</sequence>
<evidence type="ECO:0000313" key="2">
    <source>
        <dbReference type="EnsemblProtists" id="HpaP809894"/>
    </source>
</evidence>
<organism evidence="2 3">
    <name type="scientific">Hyaloperonospora arabidopsidis (strain Emoy2)</name>
    <name type="common">Downy mildew agent</name>
    <name type="synonym">Peronospora arabidopsidis</name>
    <dbReference type="NCBI Taxonomy" id="559515"/>
    <lineage>
        <taxon>Eukaryota</taxon>
        <taxon>Sar</taxon>
        <taxon>Stramenopiles</taxon>
        <taxon>Oomycota</taxon>
        <taxon>Peronosporomycetes</taxon>
        <taxon>Peronosporales</taxon>
        <taxon>Peronosporaceae</taxon>
        <taxon>Hyaloperonospora</taxon>
    </lineage>
</organism>
<protein>
    <recommendedName>
        <fullName evidence="4">FYVE-type domain-containing protein</fullName>
    </recommendedName>
</protein>
<dbReference type="Proteomes" id="UP000011713">
    <property type="component" value="Unassembled WGS sequence"/>
</dbReference>
<evidence type="ECO:0008006" key="4">
    <source>
        <dbReference type="Google" id="ProtNLM"/>
    </source>
</evidence>
<evidence type="ECO:0000313" key="3">
    <source>
        <dbReference type="Proteomes" id="UP000011713"/>
    </source>
</evidence>
<dbReference type="Gene3D" id="3.30.530.20">
    <property type="match status" value="1"/>
</dbReference>
<dbReference type="HOGENOM" id="CLU_015303_1_0_1"/>
<dbReference type="eggNOG" id="ENOG502SIG2">
    <property type="taxonomic scope" value="Eukaryota"/>
</dbReference>
<dbReference type="EMBL" id="JH597877">
    <property type="status" value="NOT_ANNOTATED_CDS"/>
    <property type="molecule type" value="Genomic_DNA"/>
</dbReference>
<dbReference type="InParanoid" id="M4BTV8"/>
<evidence type="ECO:0000256" key="1">
    <source>
        <dbReference type="SAM" id="MobiDB-lite"/>
    </source>
</evidence>
<dbReference type="InterPro" id="IPR023393">
    <property type="entry name" value="START-like_dom_sf"/>
</dbReference>
<keyword evidence="3" id="KW-1185">Reference proteome</keyword>
<dbReference type="PANTHER" id="PTHR13510">
    <property type="entry name" value="FYVE-FINGER-CONTAINING RAB5 EFFECTOR PROTEIN RABENOSYN-5-RELATED"/>
    <property type="match status" value="1"/>
</dbReference>
<accession>M4BTV8</accession>
<dbReference type="EnsemblProtists" id="HpaT809894">
    <property type="protein sequence ID" value="HpaP809894"/>
    <property type="gene ID" value="HpaG809894"/>
</dbReference>
<feature type="compositionally biased region" description="Low complexity" evidence="1">
    <location>
        <begin position="393"/>
        <end position="403"/>
    </location>
</feature>
<dbReference type="OMA" id="QWNQDEL"/>
<dbReference type="AlphaFoldDB" id="M4BTV8"/>
<dbReference type="InterPro" id="IPR052727">
    <property type="entry name" value="Rab4/Rab5_effector"/>
</dbReference>
<reference evidence="3" key="1">
    <citation type="journal article" date="2010" name="Science">
        <title>Signatures of adaptation to obligate biotrophy in the Hyaloperonospora arabidopsidis genome.</title>
        <authorList>
            <person name="Baxter L."/>
            <person name="Tripathy S."/>
            <person name="Ishaque N."/>
            <person name="Boot N."/>
            <person name="Cabral A."/>
            <person name="Kemen E."/>
            <person name="Thines M."/>
            <person name="Ah-Fong A."/>
            <person name="Anderson R."/>
            <person name="Badejoko W."/>
            <person name="Bittner-Eddy P."/>
            <person name="Boore J.L."/>
            <person name="Chibucos M.C."/>
            <person name="Coates M."/>
            <person name="Dehal P."/>
            <person name="Delehaunty K."/>
            <person name="Dong S."/>
            <person name="Downton P."/>
            <person name="Dumas B."/>
            <person name="Fabro G."/>
            <person name="Fronick C."/>
            <person name="Fuerstenberg S.I."/>
            <person name="Fulton L."/>
            <person name="Gaulin E."/>
            <person name="Govers F."/>
            <person name="Hughes L."/>
            <person name="Humphray S."/>
            <person name="Jiang R.H."/>
            <person name="Judelson H."/>
            <person name="Kamoun S."/>
            <person name="Kyung K."/>
            <person name="Meijer H."/>
            <person name="Minx P."/>
            <person name="Morris P."/>
            <person name="Nelson J."/>
            <person name="Phuntumart V."/>
            <person name="Qutob D."/>
            <person name="Rehmany A."/>
            <person name="Rougon-Cardoso A."/>
            <person name="Ryden P."/>
            <person name="Torto-Alalibo T."/>
            <person name="Studholme D."/>
            <person name="Wang Y."/>
            <person name="Win J."/>
            <person name="Wood J."/>
            <person name="Clifton S.W."/>
            <person name="Rogers J."/>
            <person name="Van den Ackerveken G."/>
            <person name="Jones J.D."/>
            <person name="McDowell J.M."/>
            <person name="Beynon J."/>
            <person name="Tyler B.M."/>
        </authorList>
    </citation>
    <scope>NUCLEOTIDE SEQUENCE [LARGE SCALE GENOMIC DNA]</scope>
    <source>
        <strain evidence="3">Emoy2</strain>
    </source>
</reference>
<feature type="region of interest" description="Disordered" evidence="1">
    <location>
        <begin position="393"/>
        <end position="420"/>
    </location>
</feature>
<proteinExistence type="predicted"/>
<dbReference type="PANTHER" id="PTHR13510:SF44">
    <property type="entry name" value="RABENOSYN-5"/>
    <property type="match status" value="1"/>
</dbReference>
<reference evidence="2" key="2">
    <citation type="submission" date="2015-06" db="UniProtKB">
        <authorList>
            <consortium name="EnsemblProtists"/>
        </authorList>
    </citation>
    <scope>IDENTIFICATION</scope>
    <source>
        <strain evidence="2">Emoy2</strain>
    </source>
</reference>
<name>M4BTV8_HYAAE</name>
<dbReference type="VEuPathDB" id="FungiDB:HpaG809894"/>
<feature type="compositionally biased region" description="Polar residues" evidence="1">
    <location>
        <begin position="404"/>
        <end position="419"/>
    </location>
</feature>